<keyword evidence="2" id="KW-1185">Reference proteome</keyword>
<dbReference type="RefSeq" id="WP_011667845.1">
    <property type="nucleotide sequence ID" value="NC_008497.1"/>
</dbReference>
<dbReference type="Pfam" id="PF10934">
    <property type="entry name" value="Sheath_initiator"/>
    <property type="match status" value="1"/>
</dbReference>
<dbReference type="EMBL" id="CP000416">
    <property type="protein sequence ID" value="ABJ64215.1"/>
    <property type="molecule type" value="Genomic_DNA"/>
</dbReference>
<dbReference type="eggNOG" id="ENOG5032YGD">
    <property type="taxonomic scope" value="Bacteria"/>
</dbReference>
<dbReference type="AlphaFoldDB" id="Q03RF7"/>
<organism evidence="1 2">
    <name type="scientific">Levilactobacillus brevis (strain ATCC 367 / BCRC 12310 / CIP 105137 / JCM 1170 / LMG 11437 / NCIMB 947 / NCTC 947)</name>
    <name type="common">Lactobacillus brevis</name>
    <dbReference type="NCBI Taxonomy" id="387344"/>
    <lineage>
        <taxon>Bacteria</taxon>
        <taxon>Bacillati</taxon>
        <taxon>Bacillota</taxon>
        <taxon>Bacilli</taxon>
        <taxon>Lactobacillales</taxon>
        <taxon>Lactobacillaceae</taxon>
        <taxon>Levilactobacillus</taxon>
    </lineage>
</organism>
<gene>
    <name evidence="1" type="ordered locus">LVIS_1083</name>
</gene>
<evidence type="ECO:0000313" key="1">
    <source>
        <dbReference type="EMBL" id="ABJ64215.1"/>
    </source>
</evidence>
<dbReference type="InterPro" id="IPR020288">
    <property type="entry name" value="Sheath_initiator"/>
</dbReference>
<dbReference type="STRING" id="387344.LVIS_1083"/>
<dbReference type="PATRIC" id="fig|387344.15.peg.1057"/>
<dbReference type="Proteomes" id="UP000001652">
    <property type="component" value="Chromosome"/>
</dbReference>
<reference evidence="1 2" key="1">
    <citation type="journal article" date="2006" name="Proc. Natl. Acad. Sci. U.S.A.">
        <title>Comparative genomics of the lactic acid bacteria.</title>
        <authorList>
            <person name="Makarova K."/>
            <person name="Slesarev A."/>
            <person name="Wolf Y."/>
            <person name="Sorokin A."/>
            <person name="Mirkin B."/>
            <person name="Koonin E."/>
            <person name="Pavlov A."/>
            <person name="Pavlova N."/>
            <person name="Karamychev V."/>
            <person name="Polouchine N."/>
            <person name="Shakhova V."/>
            <person name="Grigoriev I."/>
            <person name="Lou Y."/>
            <person name="Rohksar D."/>
            <person name="Lucas S."/>
            <person name="Huang K."/>
            <person name="Goodstein D.M."/>
            <person name="Hawkins T."/>
            <person name="Plengvidhya V."/>
            <person name="Welker D."/>
            <person name="Hughes J."/>
            <person name="Goh Y."/>
            <person name="Benson A."/>
            <person name="Baldwin K."/>
            <person name="Lee J.H."/>
            <person name="Diaz-Muniz I."/>
            <person name="Dosti B."/>
            <person name="Smeianov V."/>
            <person name="Wechter W."/>
            <person name="Barabote R."/>
            <person name="Lorca G."/>
            <person name="Altermann E."/>
            <person name="Barrangou R."/>
            <person name="Ganesan B."/>
            <person name="Xie Y."/>
            <person name="Rawsthorne H."/>
            <person name="Tamir D."/>
            <person name="Parker C."/>
            <person name="Breidt F."/>
            <person name="Broadbent J."/>
            <person name="Hutkins R."/>
            <person name="O'Sullivan D."/>
            <person name="Steele J."/>
            <person name="Unlu G."/>
            <person name="Saier M."/>
            <person name="Klaenhammer T."/>
            <person name="Richardson P."/>
            <person name="Kozyavkin S."/>
            <person name="Weimer B."/>
            <person name="Mills D."/>
        </authorList>
    </citation>
    <scope>NUCLEOTIDE SEQUENCE [LARGE SCALE GENOMIC DNA]</scope>
    <source>
        <strain evidence="2">ATCC 367 / BCRC 12310 / CIP 105137 / JCM 1170 / LMG 11437 / NCIMB 947 / NCTC 947</strain>
    </source>
</reference>
<evidence type="ECO:0008006" key="3">
    <source>
        <dbReference type="Google" id="ProtNLM"/>
    </source>
</evidence>
<sequence>MRDFKLDKNGDVIIDDGDIAMISDNEEISQRIATTLRTRLNEFEPVDEPMGLTRENALGKGYNQDFLQEDIEDAISTQVDENIDVQEINFTKSDADRSLSVEVKYMLPNGDVETVQTNLGDDDQ</sequence>
<protein>
    <recommendedName>
        <fullName evidence="3">DUF2634 domain-containing protein</fullName>
    </recommendedName>
</protein>
<dbReference type="HOGENOM" id="CLU_142920_0_0_9"/>
<dbReference type="Gene3D" id="3.10.450.40">
    <property type="match status" value="1"/>
</dbReference>
<proteinExistence type="predicted"/>
<accession>Q03RF7</accession>
<dbReference type="KEGG" id="lbr:LVIS_1083"/>
<evidence type="ECO:0000313" key="2">
    <source>
        <dbReference type="Proteomes" id="UP000001652"/>
    </source>
</evidence>
<name>Q03RF7_LEVBA</name>